<dbReference type="OrthoDB" id="8885940at2"/>
<dbReference type="InterPro" id="IPR000847">
    <property type="entry name" value="LysR_HTH_N"/>
</dbReference>
<dbReference type="InterPro" id="IPR058163">
    <property type="entry name" value="LysR-type_TF_proteobact-type"/>
</dbReference>
<dbReference type="PANTHER" id="PTHR30537:SF1">
    <property type="entry name" value="HTH-TYPE TRANSCRIPTIONAL REGULATOR PGRR"/>
    <property type="match status" value="1"/>
</dbReference>
<dbReference type="FunFam" id="1.10.10.10:FF:000001">
    <property type="entry name" value="LysR family transcriptional regulator"/>
    <property type="match status" value="1"/>
</dbReference>
<organism evidence="6 7">
    <name type="scientific">Psittacicella melopsittaci</name>
    <dbReference type="NCBI Taxonomy" id="2028576"/>
    <lineage>
        <taxon>Bacteria</taxon>
        <taxon>Pseudomonadati</taxon>
        <taxon>Pseudomonadota</taxon>
        <taxon>Gammaproteobacteria</taxon>
        <taxon>Pasteurellales</taxon>
        <taxon>Psittacicellaceae</taxon>
        <taxon>Psittacicella</taxon>
    </lineage>
</organism>
<evidence type="ECO:0000259" key="5">
    <source>
        <dbReference type="PROSITE" id="PS50931"/>
    </source>
</evidence>
<evidence type="ECO:0000256" key="3">
    <source>
        <dbReference type="ARBA" id="ARBA00023125"/>
    </source>
</evidence>
<reference evidence="6 7" key="1">
    <citation type="submission" date="2017-08" db="EMBL/GenBank/DDBJ databases">
        <title>Reclassification of Bisgaard taxon 37 and 44.</title>
        <authorList>
            <person name="Christensen H."/>
        </authorList>
    </citation>
    <scope>NUCLEOTIDE SEQUENCE [LARGE SCALE GENOMIC DNA]</scope>
    <source>
        <strain evidence="6 7">B96_4</strain>
    </source>
</reference>
<dbReference type="InterPro" id="IPR036388">
    <property type="entry name" value="WH-like_DNA-bd_sf"/>
</dbReference>
<evidence type="ECO:0000313" key="7">
    <source>
        <dbReference type="Proteomes" id="UP000266258"/>
    </source>
</evidence>
<dbReference type="PANTHER" id="PTHR30537">
    <property type="entry name" value="HTH-TYPE TRANSCRIPTIONAL REGULATOR"/>
    <property type="match status" value="1"/>
</dbReference>
<dbReference type="Pfam" id="PF03466">
    <property type="entry name" value="LysR_substrate"/>
    <property type="match status" value="1"/>
</dbReference>
<dbReference type="EMBL" id="NRJH01000010">
    <property type="protein sequence ID" value="RIY33756.1"/>
    <property type="molecule type" value="Genomic_DNA"/>
</dbReference>
<keyword evidence="3" id="KW-0238">DNA-binding</keyword>
<sequence length="297" mass="33439">MEQQNFTELSQFLVLAECGSFVKAADRLGISSSAVSHSIKRLEDRLGIRLFNRTTRSVTLTEAGLQLREELEPLFSSINDKLESISEFLDEPVGTVRLNVSIDVAENIIYPRLKQLLIDYPRIKVDITIDNSFVDIVSQGYDMGVRIGKDIGEGFIAVQISDKIRNKLVASKSYLEKHPMPKSIADLDQHNTIGFRLDNNRNQDAWYLNDNGKMVEYIPKSQFIVSQSSDIVRKAIVDGLGIGVVYERGLAKEIASGEVVEILPECSMSFEPLFLYYSSRKGNTTAFKMVVEALRQY</sequence>
<dbReference type="GO" id="GO:0003700">
    <property type="term" value="F:DNA-binding transcription factor activity"/>
    <property type="evidence" value="ECO:0007669"/>
    <property type="project" value="InterPro"/>
</dbReference>
<keyword evidence="4" id="KW-0804">Transcription</keyword>
<dbReference type="Pfam" id="PF00126">
    <property type="entry name" value="HTH_1"/>
    <property type="match status" value="1"/>
</dbReference>
<keyword evidence="2" id="KW-0805">Transcription regulation</keyword>
<gene>
    <name evidence="6" type="ORF">CJP74_01000</name>
</gene>
<protein>
    <recommendedName>
        <fullName evidence="5">HTH lysR-type domain-containing protein</fullName>
    </recommendedName>
</protein>
<proteinExistence type="inferred from homology"/>
<name>A0A3A1Y8V9_9GAMM</name>
<dbReference type="Proteomes" id="UP000266258">
    <property type="component" value="Unassembled WGS sequence"/>
</dbReference>
<comment type="caution">
    <text evidence="6">The sequence shown here is derived from an EMBL/GenBank/DDBJ whole genome shotgun (WGS) entry which is preliminary data.</text>
</comment>
<dbReference type="Gene3D" id="1.10.10.10">
    <property type="entry name" value="Winged helix-like DNA-binding domain superfamily/Winged helix DNA-binding domain"/>
    <property type="match status" value="1"/>
</dbReference>
<dbReference type="PROSITE" id="PS50931">
    <property type="entry name" value="HTH_LYSR"/>
    <property type="match status" value="1"/>
</dbReference>
<dbReference type="AlphaFoldDB" id="A0A3A1Y8V9"/>
<dbReference type="InterPro" id="IPR036390">
    <property type="entry name" value="WH_DNA-bd_sf"/>
</dbReference>
<comment type="similarity">
    <text evidence="1">Belongs to the LysR transcriptional regulatory family.</text>
</comment>
<dbReference type="Gene3D" id="3.40.190.290">
    <property type="match status" value="1"/>
</dbReference>
<feature type="domain" description="HTH lysR-type" evidence="5">
    <location>
        <begin position="4"/>
        <end position="61"/>
    </location>
</feature>
<evidence type="ECO:0000256" key="1">
    <source>
        <dbReference type="ARBA" id="ARBA00009437"/>
    </source>
</evidence>
<evidence type="ECO:0000256" key="4">
    <source>
        <dbReference type="ARBA" id="ARBA00023163"/>
    </source>
</evidence>
<dbReference type="PRINTS" id="PR00039">
    <property type="entry name" value="HTHLYSR"/>
</dbReference>
<dbReference type="SUPFAM" id="SSF53850">
    <property type="entry name" value="Periplasmic binding protein-like II"/>
    <property type="match status" value="1"/>
</dbReference>
<accession>A0A3A1Y8V9</accession>
<dbReference type="GO" id="GO:0043565">
    <property type="term" value="F:sequence-specific DNA binding"/>
    <property type="evidence" value="ECO:0007669"/>
    <property type="project" value="TreeGrafter"/>
</dbReference>
<dbReference type="SUPFAM" id="SSF46785">
    <property type="entry name" value="Winged helix' DNA-binding domain"/>
    <property type="match status" value="1"/>
</dbReference>
<keyword evidence="7" id="KW-1185">Reference proteome</keyword>
<evidence type="ECO:0000256" key="2">
    <source>
        <dbReference type="ARBA" id="ARBA00023015"/>
    </source>
</evidence>
<evidence type="ECO:0000313" key="6">
    <source>
        <dbReference type="EMBL" id="RIY33756.1"/>
    </source>
</evidence>
<dbReference type="RefSeq" id="WP_119496414.1">
    <property type="nucleotide sequence ID" value="NZ_NRJH01000010.1"/>
</dbReference>
<dbReference type="InterPro" id="IPR005119">
    <property type="entry name" value="LysR_subst-bd"/>
</dbReference>
<dbReference type="GO" id="GO:0006351">
    <property type="term" value="P:DNA-templated transcription"/>
    <property type="evidence" value="ECO:0007669"/>
    <property type="project" value="TreeGrafter"/>
</dbReference>